<evidence type="ECO:0000256" key="6">
    <source>
        <dbReference type="ARBA" id="ARBA00022989"/>
    </source>
</evidence>
<evidence type="ECO:0000256" key="9">
    <source>
        <dbReference type="HAMAP-Rule" id="MF_01148"/>
    </source>
</evidence>
<protein>
    <recommendedName>
        <fullName evidence="9">Apolipoprotein N-acyltransferase</fullName>
        <shortName evidence="9">ALP N-acyltransferase</shortName>
        <ecNumber evidence="9">2.3.1.269</ecNumber>
    </recommendedName>
</protein>
<feature type="transmembrane region" description="Helical" evidence="9">
    <location>
        <begin position="483"/>
        <end position="504"/>
    </location>
</feature>
<feature type="transmembrane region" description="Helical" evidence="9">
    <location>
        <begin position="164"/>
        <end position="185"/>
    </location>
</feature>
<feature type="transmembrane region" description="Helical" evidence="9">
    <location>
        <begin position="91"/>
        <end position="115"/>
    </location>
</feature>
<dbReference type="HAMAP" id="MF_01148">
    <property type="entry name" value="Lnt"/>
    <property type="match status" value="1"/>
</dbReference>
<accession>A0A1I1IPB1</accession>
<dbReference type="UniPathway" id="UPA00666"/>
<feature type="transmembrane region" description="Helical" evidence="9">
    <location>
        <begin position="39"/>
        <end position="56"/>
    </location>
</feature>
<keyword evidence="5 9" id="KW-0812">Transmembrane</keyword>
<proteinExistence type="inferred from homology"/>
<evidence type="ECO:0000256" key="8">
    <source>
        <dbReference type="ARBA" id="ARBA00023315"/>
    </source>
</evidence>
<dbReference type="STRING" id="441112.SAMN04488094_104108"/>
<feature type="transmembrane region" description="Helical" evidence="9">
    <location>
        <begin position="63"/>
        <end position="79"/>
    </location>
</feature>
<dbReference type="PANTHER" id="PTHR38686">
    <property type="entry name" value="APOLIPOPROTEIN N-ACYLTRANSFERASE"/>
    <property type="match status" value="1"/>
</dbReference>
<evidence type="ECO:0000256" key="3">
    <source>
        <dbReference type="ARBA" id="ARBA00022475"/>
    </source>
</evidence>
<evidence type="ECO:0000256" key="4">
    <source>
        <dbReference type="ARBA" id="ARBA00022679"/>
    </source>
</evidence>
<reference evidence="11 12" key="1">
    <citation type="submission" date="2016-10" db="EMBL/GenBank/DDBJ databases">
        <authorList>
            <person name="de Groot N.N."/>
        </authorList>
    </citation>
    <scope>NUCLEOTIDE SEQUENCE [LARGE SCALE GENOMIC DNA]</scope>
    <source>
        <strain evidence="11 12">DSM 19548</strain>
    </source>
</reference>
<dbReference type="GO" id="GO:0016410">
    <property type="term" value="F:N-acyltransferase activity"/>
    <property type="evidence" value="ECO:0007669"/>
    <property type="project" value="UniProtKB-UniRule"/>
</dbReference>
<dbReference type="GO" id="GO:0042158">
    <property type="term" value="P:lipoprotein biosynthetic process"/>
    <property type="evidence" value="ECO:0007669"/>
    <property type="project" value="UniProtKB-UniRule"/>
</dbReference>
<dbReference type="GO" id="GO:0005886">
    <property type="term" value="C:plasma membrane"/>
    <property type="evidence" value="ECO:0007669"/>
    <property type="project" value="UniProtKB-SubCell"/>
</dbReference>
<dbReference type="CDD" id="cd07571">
    <property type="entry name" value="ALP_N-acyl_transferase"/>
    <property type="match status" value="1"/>
</dbReference>
<dbReference type="PANTHER" id="PTHR38686:SF1">
    <property type="entry name" value="APOLIPOPROTEIN N-ACYLTRANSFERASE"/>
    <property type="match status" value="1"/>
</dbReference>
<dbReference type="PROSITE" id="PS50263">
    <property type="entry name" value="CN_HYDROLASE"/>
    <property type="match status" value="1"/>
</dbReference>
<dbReference type="Proteomes" id="UP000198728">
    <property type="component" value="Unassembled WGS sequence"/>
</dbReference>
<dbReference type="AlphaFoldDB" id="A0A1I1IPB1"/>
<dbReference type="NCBIfam" id="TIGR00546">
    <property type="entry name" value="lnt"/>
    <property type="match status" value="1"/>
</dbReference>
<name>A0A1I1IPB1_9RHOB</name>
<comment type="similarity">
    <text evidence="2 9">Belongs to the CN hydrolase family. Apolipoprotein N-acyltransferase subfamily.</text>
</comment>
<gene>
    <name evidence="9" type="primary">lnt</name>
    <name evidence="11" type="ORF">SAMN04488094_104108</name>
</gene>
<comment type="subcellular location">
    <subcellularLocation>
        <location evidence="1 9">Cell membrane</location>
        <topology evidence="1 9">Multi-pass membrane protein</topology>
    </subcellularLocation>
</comment>
<evidence type="ECO:0000256" key="5">
    <source>
        <dbReference type="ARBA" id="ARBA00022692"/>
    </source>
</evidence>
<comment type="function">
    <text evidence="9">Catalyzes the phospholipid dependent N-acylation of the N-terminal cysteine of apolipoprotein, the last step in lipoprotein maturation.</text>
</comment>
<feature type="transmembrane region" description="Helical" evidence="9">
    <location>
        <begin position="127"/>
        <end position="152"/>
    </location>
</feature>
<dbReference type="Gene3D" id="3.60.110.10">
    <property type="entry name" value="Carbon-nitrogen hydrolase"/>
    <property type="match status" value="1"/>
</dbReference>
<evidence type="ECO:0000256" key="2">
    <source>
        <dbReference type="ARBA" id="ARBA00010065"/>
    </source>
</evidence>
<sequence>MSAAIMRAVETRRSGQLLCICLGALLAMGQAPLGWAWGAVAVLAVALYLISVPADWRVAAWRGWALGTGYFAAALFWIVEPFLVDIGRHGWMAPFALVFMAGGLALFWALAFGLAGRFGSTRRQRAALAIVTLTGAEMLRSVIFTGFPWALVGHIWIGWPQMQLAAIVGAHGLTVLTVSAAALPAIFGPARVWLGVLAGVALLGLSGLFGTFRVPDDPALLVSDPPSIVRLVQPNAPQHLKWSPEMAPIYYQRLLEQTAAAPSTGGPRPGLVIWPETSVPALLHNAAPAFEAIADAAQGAQSIVGLQRIDDQGRWFNSLVALSSEGGIEALYDKHHLVPFGEYMPLVEIFARWGVFGLAANETGGYSSGPGPQVLDLDGFGRMLPLICYEAIFPGDISGAPVRADWIVQITNDAWFGHLSGPFQHLAQARLRAVEQGLPLFRAANTGVSAAFDPYGRELARVPLDTAGFIDAPLPAPLPPTVYARYGDTPVGILLLALGAVIVLSRRRARLG</sequence>
<feature type="domain" description="CN hydrolase" evidence="10">
    <location>
        <begin position="232"/>
        <end position="476"/>
    </location>
</feature>
<keyword evidence="12" id="KW-1185">Reference proteome</keyword>
<dbReference type="RefSeq" id="WP_245758804.1">
    <property type="nucleotide sequence ID" value="NZ_FOLG01000004.1"/>
</dbReference>
<dbReference type="Pfam" id="PF00795">
    <property type="entry name" value="CN_hydrolase"/>
    <property type="match status" value="1"/>
</dbReference>
<dbReference type="SUPFAM" id="SSF56317">
    <property type="entry name" value="Carbon-nitrogen hydrolase"/>
    <property type="match status" value="1"/>
</dbReference>
<keyword evidence="7 9" id="KW-0472">Membrane</keyword>
<keyword evidence="3 9" id="KW-1003">Cell membrane</keyword>
<evidence type="ECO:0000313" key="12">
    <source>
        <dbReference type="Proteomes" id="UP000198728"/>
    </source>
</evidence>
<dbReference type="Pfam" id="PF20154">
    <property type="entry name" value="LNT_N"/>
    <property type="match status" value="1"/>
</dbReference>
<keyword evidence="11" id="KW-0449">Lipoprotein</keyword>
<organism evidence="11 12">
    <name type="scientific">Tropicimonas isoalkanivorans</name>
    <dbReference type="NCBI Taxonomy" id="441112"/>
    <lineage>
        <taxon>Bacteria</taxon>
        <taxon>Pseudomonadati</taxon>
        <taxon>Pseudomonadota</taxon>
        <taxon>Alphaproteobacteria</taxon>
        <taxon>Rhodobacterales</taxon>
        <taxon>Roseobacteraceae</taxon>
        <taxon>Tropicimonas</taxon>
    </lineage>
</organism>
<keyword evidence="8 9" id="KW-0012">Acyltransferase</keyword>
<evidence type="ECO:0000256" key="1">
    <source>
        <dbReference type="ARBA" id="ARBA00004651"/>
    </source>
</evidence>
<dbReference type="InterPro" id="IPR004563">
    <property type="entry name" value="Apolipo_AcylTrfase"/>
</dbReference>
<keyword evidence="6 9" id="KW-1133">Transmembrane helix</keyword>
<dbReference type="InterPro" id="IPR036526">
    <property type="entry name" value="C-N_Hydrolase_sf"/>
</dbReference>
<comment type="catalytic activity">
    <reaction evidence="9">
        <text>N-terminal S-1,2-diacyl-sn-glyceryl-L-cysteinyl-[lipoprotein] + a glycerophospholipid = N-acyl-S-1,2-diacyl-sn-glyceryl-L-cysteinyl-[lipoprotein] + a 2-acyl-sn-glycero-3-phospholipid + H(+)</text>
        <dbReference type="Rhea" id="RHEA:48228"/>
        <dbReference type="Rhea" id="RHEA-COMP:14681"/>
        <dbReference type="Rhea" id="RHEA-COMP:14684"/>
        <dbReference type="ChEBI" id="CHEBI:15378"/>
        <dbReference type="ChEBI" id="CHEBI:136912"/>
        <dbReference type="ChEBI" id="CHEBI:140656"/>
        <dbReference type="ChEBI" id="CHEBI:140657"/>
        <dbReference type="ChEBI" id="CHEBI:140660"/>
        <dbReference type="EC" id="2.3.1.269"/>
    </reaction>
</comment>
<dbReference type="InterPro" id="IPR003010">
    <property type="entry name" value="C-N_Hydrolase"/>
</dbReference>
<dbReference type="EC" id="2.3.1.269" evidence="9"/>
<evidence type="ECO:0000313" key="11">
    <source>
        <dbReference type="EMBL" id="SFC36118.1"/>
    </source>
</evidence>
<dbReference type="EMBL" id="FOLG01000004">
    <property type="protein sequence ID" value="SFC36118.1"/>
    <property type="molecule type" value="Genomic_DNA"/>
</dbReference>
<evidence type="ECO:0000259" key="10">
    <source>
        <dbReference type="PROSITE" id="PS50263"/>
    </source>
</evidence>
<dbReference type="InterPro" id="IPR045378">
    <property type="entry name" value="LNT_N"/>
</dbReference>
<comment type="pathway">
    <text evidence="9">Protein modification; lipoprotein biosynthesis (N-acyl transfer).</text>
</comment>
<evidence type="ECO:0000256" key="7">
    <source>
        <dbReference type="ARBA" id="ARBA00023136"/>
    </source>
</evidence>
<keyword evidence="4 9" id="KW-0808">Transferase</keyword>
<feature type="transmembrane region" description="Helical" evidence="9">
    <location>
        <begin position="192"/>
        <end position="212"/>
    </location>
</feature>